<dbReference type="PROSITE" id="PS51186">
    <property type="entry name" value="GNAT"/>
    <property type="match status" value="1"/>
</dbReference>
<dbReference type="GO" id="GO:1990189">
    <property type="term" value="F:protein N-terminal-serine acetyltransferase activity"/>
    <property type="evidence" value="ECO:0007669"/>
    <property type="project" value="TreeGrafter"/>
</dbReference>
<gene>
    <name evidence="2" type="ORF">B7C42_02800</name>
</gene>
<dbReference type="Pfam" id="PF13302">
    <property type="entry name" value="Acetyltransf_3"/>
    <property type="match status" value="1"/>
</dbReference>
<reference evidence="2 3" key="1">
    <citation type="submission" date="2017-07" db="EMBL/GenBank/DDBJ databases">
        <title>First draft Genome Sequence of Nocardia cerradoensis isolated from human infection.</title>
        <authorList>
            <person name="Carrasco G."/>
        </authorList>
    </citation>
    <scope>NUCLEOTIDE SEQUENCE [LARGE SCALE GENOMIC DNA]</scope>
    <source>
        <strain evidence="2 3">CNM20130759</strain>
    </source>
</reference>
<evidence type="ECO:0000259" key="1">
    <source>
        <dbReference type="PROSITE" id="PS51186"/>
    </source>
</evidence>
<accession>A0A231H7Z3</accession>
<keyword evidence="3" id="KW-1185">Reference proteome</keyword>
<dbReference type="GO" id="GO:0005737">
    <property type="term" value="C:cytoplasm"/>
    <property type="evidence" value="ECO:0007669"/>
    <property type="project" value="TreeGrafter"/>
</dbReference>
<dbReference type="CDD" id="cd04301">
    <property type="entry name" value="NAT_SF"/>
    <property type="match status" value="1"/>
</dbReference>
<sequence>MPYLTSDVITAGMLSRNEQPEVAVGSELRLRPWDANDAELLLSVYADRDIQQWHCRTLTDLDEAREMIDRWQSAWRLETGAHWAITSGRRVVGRAGFRHLDLAYGEGELAYWAVPGQRGHGYVPAAVTALTHWAFDIGFLRVFLRHSSANTASCRVAEKTGFRYEGTLVSAAPHTDGRHDMHVHARTTNHG</sequence>
<dbReference type="PANTHER" id="PTHR43441:SF10">
    <property type="entry name" value="ACETYLTRANSFERASE"/>
    <property type="match status" value="1"/>
</dbReference>
<evidence type="ECO:0000313" key="2">
    <source>
        <dbReference type="EMBL" id="OXR44846.1"/>
    </source>
</evidence>
<proteinExistence type="predicted"/>
<dbReference type="EMBL" id="NGAF01000005">
    <property type="protein sequence ID" value="OXR44846.1"/>
    <property type="molecule type" value="Genomic_DNA"/>
</dbReference>
<dbReference type="PANTHER" id="PTHR43441">
    <property type="entry name" value="RIBOSOMAL-PROTEIN-SERINE ACETYLTRANSFERASE"/>
    <property type="match status" value="1"/>
</dbReference>
<dbReference type="SUPFAM" id="SSF55729">
    <property type="entry name" value="Acyl-CoA N-acyltransferases (Nat)"/>
    <property type="match status" value="1"/>
</dbReference>
<dbReference type="InterPro" id="IPR051908">
    <property type="entry name" value="Ribosomal_N-acetyltransferase"/>
</dbReference>
<dbReference type="InterPro" id="IPR016181">
    <property type="entry name" value="Acyl_CoA_acyltransferase"/>
</dbReference>
<dbReference type="RefSeq" id="WP_094025513.1">
    <property type="nucleotide sequence ID" value="NZ_NGAF01000005.1"/>
</dbReference>
<name>A0A231H7Z3_9NOCA</name>
<dbReference type="GO" id="GO:0008999">
    <property type="term" value="F:protein-N-terminal-alanine acetyltransferase activity"/>
    <property type="evidence" value="ECO:0007669"/>
    <property type="project" value="TreeGrafter"/>
</dbReference>
<dbReference type="InterPro" id="IPR000182">
    <property type="entry name" value="GNAT_dom"/>
</dbReference>
<feature type="domain" description="N-acetyltransferase" evidence="1">
    <location>
        <begin position="28"/>
        <end position="190"/>
    </location>
</feature>
<dbReference type="AlphaFoldDB" id="A0A231H7Z3"/>
<comment type="caution">
    <text evidence="2">The sequence shown here is derived from an EMBL/GenBank/DDBJ whole genome shotgun (WGS) entry which is preliminary data.</text>
</comment>
<dbReference type="Proteomes" id="UP000215506">
    <property type="component" value="Unassembled WGS sequence"/>
</dbReference>
<organism evidence="2 3">
    <name type="scientific">Nocardia cerradoensis</name>
    <dbReference type="NCBI Taxonomy" id="85688"/>
    <lineage>
        <taxon>Bacteria</taxon>
        <taxon>Bacillati</taxon>
        <taxon>Actinomycetota</taxon>
        <taxon>Actinomycetes</taxon>
        <taxon>Mycobacteriales</taxon>
        <taxon>Nocardiaceae</taxon>
        <taxon>Nocardia</taxon>
    </lineage>
</organism>
<dbReference type="Gene3D" id="3.40.630.30">
    <property type="match status" value="1"/>
</dbReference>
<evidence type="ECO:0000313" key="3">
    <source>
        <dbReference type="Proteomes" id="UP000215506"/>
    </source>
</evidence>
<protein>
    <recommendedName>
        <fullName evidence="1">N-acetyltransferase domain-containing protein</fullName>
    </recommendedName>
</protein>